<dbReference type="Proteomes" id="UP001151002">
    <property type="component" value="Unassembled WGS sequence"/>
</dbReference>
<name>A0ABT4BC14_9ACTN</name>
<keyword evidence="3" id="KW-1185">Reference proteome</keyword>
<reference evidence="2" key="1">
    <citation type="submission" date="2022-11" db="EMBL/GenBank/DDBJ databases">
        <authorList>
            <person name="Somphong A."/>
            <person name="Phongsopitanun W."/>
        </authorList>
    </citation>
    <scope>NUCLEOTIDE SEQUENCE</scope>
    <source>
        <strain evidence="2">Pm04-4</strain>
    </source>
</reference>
<keyword evidence="1" id="KW-1133">Transmembrane helix</keyword>
<organism evidence="2 3">
    <name type="scientific">Paractinoplanes pyxinae</name>
    <dbReference type="NCBI Taxonomy" id="2997416"/>
    <lineage>
        <taxon>Bacteria</taxon>
        <taxon>Bacillati</taxon>
        <taxon>Actinomycetota</taxon>
        <taxon>Actinomycetes</taxon>
        <taxon>Micromonosporales</taxon>
        <taxon>Micromonosporaceae</taxon>
        <taxon>Paractinoplanes</taxon>
    </lineage>
</organism>
<gene>
    <name evidence="2" type="ORF">OWR29_39225</name>
</gene>
<evidence type="ECO:0000313" key="3">
    <source>
        <dbReference type="Proteomes" id="UP001151002"/>
    </source>
</evidence>
<feature type="transmembrane region" description="Helical" evidence="1">
    <location>
        <begin position="12"/>
        <end position="37"/>
    </location>
</feature>
<feature type="transmembrane region" description="Helical" evidence="1">
    <location>
        <begin position="107"/>
        <end position="128"/>
    </location>
</feature>
<comment type="caution">
    <text evidence="2">The sequence shown here is derived from an EMBL/GenBank/DDBJ whole genome shotgun (WGS) entry which is preliminary data.</text>
</comment>
<evidence type="ECO:0008006" key="4">
    <source>
        <dbReference type="Google" id="ProtNLM"/>
    </source>
</evidence>
<evidence type="ECO:0000256" key="1">
    <source>
        <dbReference type="SAM" id="Phobius"/>
    </source>
</evidence>
<protein>
    <recommendedName>
        <fullName evidence="4">Integral membrane protein</fullName>
    </recommendedName>
</protein>
<proteinExistence type="predicted"/>
<sequence>MGKPTSGTSRISGFAVALLLVTALIELFVVALASAGFDEVAQASPFGRPGTATVAAAVAVVAAAGAFVAWRGASTAVRVSVVTAVFAAVGVVALMALFFVVAGGSPIILAVLLALTAVSVAMIGRAVLQAAPRTSES</sequence>
<keyword evidence="1" id="KW-0812">Transmembrane</keyword>
<feature type="transmembrane region" description="Helical" evidence="1">
    <location>
        <begin position="81"/>
        <end position="101"/>
    </location>
</feature>
<keyword evidence="1" id="KW-0472">Membrane</keyword>
<accession>A0ABT4BC14</accession>
<evidence type="ECO:0000313" key="2">
    <source>
        <dbReference type="EMBL" id="MCY1144064.1"/>
    </source>
</evidence>
<dbReference type="EMBL" id="JAPNTZ010000018">
    <property type="protein sequence ID" value="MCY1144064.1"/>
    <property type="molecule type" value="Genomic_DNA"/>
</dbReference>
<feature type="transmembrane region" description="Helical" evidence="1">
    <location>
        <begin position="49"/>
        <end position="69"/>
    </location>
</feature>
<dbReference type="RefSeq" id="WP_267568621.1">
    <property type="nucleotide sequence ID" value="NZ_JAPNTZ010000018.1"/>
</dbReference>